<proteinExistence type="predicted"/>
<protein>
    <recommendedName>
        <fullName evidence="3">Lipoprotein</fullName>
    </recommendedName>
</protein>
<sequence length="213" mass="22677">MSKKSLSFGVPGLSTAIAVSFLVAGCAAQSGGSAVGWYNGHNGVAPRPDRTYVCHGFGCTYKTPVDFTRRDLNRLRAILSRGRGSPAAERRAIARAVSWQERSVAKPVGSSGDIGGLDMQNAGKRGQMDCIDEATNTTSLLLVAEKNGFLRHHAVSAPVSRGFFLDGRYPHATAAVREIKSGEVYAVDSWRRGNGSPPDIIGMHAWMSRSGGI</sequence>
<evidence type="ECO:0008006" key="3">
    <source>
        <dbReference type="Google" id="ProtNLM"/>
    </source>
</evidence>
<dbReference type="RefSeq" id="WP_208994892.1">
    <property type="nucleotide sequence ID" value="NZ_SMLY01000087.1"/>
</dbReference>
<keyword evidence="2" id="KW-1185">Reference proteome</keyword>
<comment type="caution">
    <text evidence="1">The sequence shown here is derived from an EMBL/GenBank/DDBJ whole genome shotgun (WGS) entry which is preliminary data.</text>
</comment>
<gene>
    <name evidence="1" type="ORF">JM93_00685</name>
</gene>
<dbReference type="PROSITE" id="PS51257">
    <property type="entry name" value="PROKAR_LIPOPROTEIN"/>
    <property type="match status" value="1"/>
</dbReference>
<organism evidence="1 2">
    <name type="scientific">Roseibium hamelinense</name>
    <dbReference type="NCBI Taxonomy" id="150831"/>
    <lineage>
        <taxon>Bacteria</taxon>
        <taxon>Pseudomonadati</taxon>
        <taxon>Pseudomonadota</taxon>
        <taxon>Alphaproteobacteria</taxon>
        <taxon>Hyphomicrobiales</taxon>
        <taxon>Stappiaceae</taxon>
        <taxon>Roseibium</taxon>
    </lineage>
</organism>
<reference evidence="1 2" key="1">
    <citation type="submission" date="2019-07" db="EMBL/GenBank/DDBJ databases">
        <title>Genomic Encyclopedia of Archaeal and Bacterial Type Strains, Phase II (KMG-II): from individual species to whole genera.</title>
        <authorList>
            <person name="Goeker M."/>
        </authorList>
    </citation>
    <scope>NUCLEOTIDE SEQUENCE [LARGE SCALE GENOMIC DNA]</scope>
    <source>
        <strain evidence="1 2">ATCC BAA-252</strain>
    </source>
</reference>
<dbReference type="Proteomes" id="UP000320593">
    <property type="component" value="Unassembled WGS sequence"/>
</dbReference>
<name>A0A562TJW5_9HYPH</name>
<evidence type="ECO:0000313" key="1">
    <source>
        <dbReference type="EMBL" id="TWI93130.1"/>
    </source>
</evidence>
<evidence type="ECO:0000313" key="2">
    <source>
        <dbReference type="Proteomes" id="UP000320593"/>
    </source>
</evidence>
<accession>A0A562TJW5</accession>
<dbReference type="EMBL" id="VLLF01000001">
    <property type="protein sequence ID" value="TWI93130.1"/>
    <property type="molecule type" value="Genomic_DNA"/>
</dbReference>
<dbReference type="AlphaFoldDB" id="A0A562TJW5"/>